<dbReference type="PRINTS" id="PR00463">
    <property type="entry name" value="EP450I"/>
</dbReference>
<keyword evidence="5" id="KW-0408">Iron</keyword>
<dbReference type="OrthoDB" id="2789670at2759"/>
<dbReference type="PANTHER" id="PTHR24289">
    <property type="entry name" value="STEROID 17-ALPHA-HYDROXYLASE/17,20 LYASE"/>
    <property type="match status" value="1"/>
</dbReference>
<accession>A0A7I8V5F2</accession>
<dbReference type="InterPro" id="IPR002401">
    <property type="entry name" value="Cyt_P450_E_grp-I"/>
</dbReference>
<keyword evidence="3" id="KW-0479">Metal-binding</keyword>
<dbReference type="GO" id="GO:0042448">
    <property type="term" value="P:progesterone metabolic process"/>
    <property type="evidence" value="ECO:0007669"/>
    <property type="project" value="TreeGrafter"/>
</dbReference>
<dbReference type="GO" id="GO:0004508">
    <property type="term" value="F:steroid 17-alpha-monooxygenase activity"/>
    <property type="evidence" value="ECO:0007669"/>
    <property type="project" value="TreeGrafter"/>
</dbReference>
<comment type="similarity">
    <text evidence="1">Belongs to the cytochrome P450 family.</text>
</comment>
<evidence type="ECO:0000256" key="4">
    <source>
        <dbReference type="ARBA" id="ARBA00023002"/>
    </source>
</evidence>
<evidence type="ECO:0000256" key="3">
    <source>
        <dbReference type="ARBA" id="ARBA00022723"/>
    </source>
</evidence>
<keyword evidence="6" id="KW-0503">Monooxygenase</keyword>
<evidence type="ECO:0000313" key="7">
    <source>
        <dbReference type="EMBL" id="CAD5111503.1"/>
    </source>
</evidence>
<evidence type="ECO:0000256" key="1">
    <source>
        <dbReference type="ARBA" id="ARBA00010617"/>
    </source>
</evidence>
<reference evidence="7 8" key="1">
    <citation type="submission" date="2020-08" db="EMBL/GenBank/DDBJ databases">
        <authorList>
            <person name="Hejnol A."/>
        </authorList>
    </citation>
    <scope>NUCLEOTIDE SEQUENCE [LARGE SCALE GENOMIC DNA]</scope>
</reference>
<dbReference type="SUPFAM" id="SSF48264">
    <property type="entry name" value="Cytochrome P450"/>
    <property type="match status" value="1"/>
</dbReference>
<evidence type="ECO:0000256" key="2">
    <source>
        <dbReference type="ARBA" id="ARBA00022617"/>
    </source>
</evidence>
<keyword evidence="2" id="KW-0349">Heme</keyword>
<evidence type="ECO:0000256" key="6">
    <source>
        <dbReference type="ARBA" id="ARBA00023033"/>
    </source>
</evidence>
<dbReference type="GO" id="GO:0020037">
    <property type="term" value="F:heme binding"/>
    <property type="evidence" value="ECO:0007669"/>
    <property type="project" value="InterPro"/>
</dbReference>
<keyword evidence="4" id="KW-0560">Oxidoreductase</keyword>
<dbReference type="AlphaFoldDB" id="A0A7I8V5F2"/>
<dbReference type="GO" id="GO:0005506">
    <property type="term" value="F:iron ion binding"/>
    <property type="evidence" value="ECO:0007669"/>
    <property type="project" value="InterPro"/>
</dbReference>
<dbReference type="Gene3D" id="1.10.630.10">
    <property type="entry name" value="Cytochrome P450"/>
    <property type="match status" value="1"/>
</dbReference>
<proteinExistence type="inferred from homology"/>
<protein>
    <submittedName>
        <fullName evidence="7">DgyrCDS809</fullName>
    </submittedName>
</protein>
<comment type="caution">
    <text evidence="7">The sequence shown here is derived from an EMBL/GenBank/DDBJ whole genome shotgun (WGS) entry which is preliminary data.</text>
</comment>
<sequence length="520" mass="60958">MWEPSTTNERGIFIEVLFFKRYIIREISLNQPQENEIDTINILNEGPPIEMQLNKNGNLTIISTETQTKYLNFLINKLEKRFVGIYEIKCFAYVPKVKMIQCQKLARIISENLAPDKDSRLNEYQPKSTEHCTVSKLLDRENLMKVRVWIRNRRSRSLCNDLDVYKQNDDKCGLNKYIKCKLQFNNESYEFSGRPKTELLSMISHGGKGIALADFNERLIYKKKLFMKYVKHTTIAELNVERSVLDILEDYSNEILLNSQRIELRQFFSNVTFDIIVSMIIGQRVPLKDEKLKELRNYFDIIVKYLYDTELQIYNVLPWMKMIYQSKKFKEFKKAINKRDEILLDLLKEYDVNKDSTDKNGFHNALVRDSGEILDKDEIFVIILDTIAGGFETSTVVLQMFFALIIKYPGVKEKVLEEIKTVIGFSKSPTYSDKARMPFTSATILEVLRWISHIPLLLPHKAVVDTNLMGYRIPRDTSIFVNVAAVHKNEKFWGDPQNFRPERFLKEDGSLLEHQEGCRK</sequence>
<dbReference type="InterPro" id="IPR001128">
    <property type="entry name" value="Cyt_P450"/>
</dbReference>
<dbReference type="GO" id="GO:0042446">
    <property type="term" value="P:hormone biosynthetic process"/>
    <property type="evidence" value="ECO:0007669"/>
    <property type="project" value="TreeGrafter"/>
</dbReference>
<dbReference type="EMBL" id="CAJFCJ010000001">
    <property type="protein sequence ID" value="CAD5111503.1"/>
    <property type="molecule type" value="Genomic_DNA"/>
</dbReference>
<dbReference type="InterPro" id="IPR036396">
    <property type="entry name" value="Cyt_P450_sf"/>
</dbReference>
<evidence type="ECO:0000313" key="8">
    <source>
        <dbReference type="Proteomes" id="UP000549394"/>
    </source>
</evidence>
<name>A0A7I8V5F2_9ANNE</name>
<evidence type="ECO:0000256" key="5">
    <source>
        <dbReference type="ARBA" id="ARBA00023004"/>
    </source>
</evidence>
<gene>
    <name evidence="7" type="ORF">DGYR_LOCUS792</name>
</gene>
<dbReference type="Proteomes" id="UP000549394">
    <property type="component" value="Unassembled WGS sequence"/>
</dbReference>
<keyword evidence="8" id="KW-1185">Reference proteome</keyword>
<dbReference type="Pfam" id="PF00067">
    <property type="entry name" value="p450"/>
    <property type="match status" value="1"/>
</dbReference>
<dbReference type="PANTHER" id="PTHR24289:SF1">
    <property type="entry name" value="STEROID 17-ALPHA-HYDROXYLASE_17,20 LYASE"/>
    <property type="match status" value="1"/>
</dbReference>
<organism evidence="7 8">
    <name type="scientific">Dimorphilus gyrociliatus</name>
    <dbReference type="NCBI Taxonomy" id="2664684"/>
    <lineage>
        <taxon>Eukaryota</taxon>
        <taxon>Metazoa</taxon>
        <taxon>Spiralia</taxon>
        <taxon>Lophotrochozoa</taxon>
        <taxon>Annelida</taxon>
        <taxon>Polychaeta</taxon>
        <taxon>Polychaeta incertae sedis</taxon>
        <taxon>Dinophilidae</taxon>
        <taxon>Dimorphilus</taxon>
    </lineage>
</organism>